<evidence type="ECO:0000259" key="2">
    <source>
        <dbReference type="Pfam" id="PF00561"/>
    </source>
</evidence>
<dbReference type="InterPro" id="IPR029058">
    <property type="entry name" value="AB_hydrolase_fold"/>
</dbReference>
<dbReference type="Proteomes" id="UP000187209">
    <property type="component" value="Unassembled WGS sequence"/>
</dbReference>
<dbReference type="PRINTS" id="PR00111">
    <property type="entry name" value="ABHYDROLASE"/>
</dbReference>
<evidence type="ECO:0000313" key="3">
    <source>
        <dbReference type="EMBL" id="OMJ84797.1"/>
    </source>
</evidence>
<feature type="domain" description="AB hydrolase-1" evidence="2">
    <location>
        <begin position="51"/>
        <end position="312"/>
    </location>
</feature>
<evidence type="ECO:0000313" key="4">
    <source>
        <dbReference type="Proteomes" id="UP000187209"/>
    </source>
</evidence>
<dbReference type="GO" id="GO:0006654">
    <property type="term" value="P:phosphatidic acid biosynthetic process"/>
    <property type="evidence" value="ECO:0007669"/>
    <property type="project" value="TreeGrafter"/>
</dbReference>
<dbReference type="GO" id="GO:0052689">
    <property type="term" value="F:carboxylic ester hydrolase activity"/>
    <property type="evidence" value="ECO:0007669"/>
    <property type="project" value="TreeGrafter"/>
</dbReference>
<protein>
    <recommendedName>
        <fullName evidence="2">AB hydrolase-1 domain-containing protein</fullName>
    </recommendedName>
</protein>
<dbReference type="EMBL" id="MPUH01000258">
    <property type="protein sequence ID" value="OMJ84797.1"/>
    <property type="molecule type" value="Genomic_DNA"/>
</dbReference>
<sequence length="330" mass="38368">MRDWSRFSYDELQKCEDQFIRLSNIEVLSKRIPISNNNFLYVQYCGDSNLPILILLHGYCGASMIFYKILKALSQRFYIIMIDLLGMGRSSRPSFAHTKLNDCENFFTSCLEEFREYEKITKFTIAGHSFGGYVASCYAISYPQYIQKIILLSPIGVNEPPPNWNYIHSLQEKDWKFRWVMKFLSFFWVKNITPVTILRKLGPMSQKFMKVYAHHKLSNLGQDKNIMESYLEQINLLPGSGELALIYILNPGGVAIKPLWRRLGGIKVPILFFYGDRDWVKSVGAEQTASLNKNVKLKIIENCGHDLYWDNPQQLVEKMFESIDETTITE</sequence>
<keyword evidence="4" id="KW-1185">Reference proteome</keyword>
<reference evidence="3 4" key="1">
    <citation type="submission" date="2016-11" db="EMBL/GenBank/DDBJ databases">
        <title>The macronuclear genome of Stentor coeruleus: a giant cell with tiny introns.</title>
        <authorList>
            <person name="Slabodnick M."/>
            <person name="Ruby J.G."/>
            <person name="Reiff S.B."/>
            <person name="Swart E.C."/>
            <person name="Gosai S."/>
            <person name="Prabakaran S."/>
            <person name="Witkowska E."/>
            <person name="Larue G.E."/>
            <person name="Fisher S."/>
            <person name="Freeman R.M."/>
            <person name="Gunawardena J."/>
            <person name="Chu W."/>
            <person name="Stover N.A."/>
            <person name="Gregory B.D."/>
            <person name="Nowacki M."/>
            <person name="Derisi J."/>
            <person name="Roy S.W."/>
            <person name="Marshall W.F."/>
            <person name="Sood P."/>
        </authorList>
    </citation>
    <scope>NUCLEOTIDE SEQUENCE [LARGE SCALE GENOMIC DNA]</scope>
    <source>
        <strain evidence="3">WM001</strain>
    </source>
</reference>
<evidence type="ECO:0000256" key="1">
    <source>
        <dbReference type="ARBA" id="ARBA00038097"/>
    </source>
</evidence>
<dbReference type="Pfam" id="PF00561">
    <property type="entry name" value="Abhydrolase_1"/>
    <property type="match status" value="1"/>
</dbReference>
<accession>A0A1R2C714</accession>
<name>A0A1R2C714_9CILI</name>
<dbReference type="SUPFAM" id="SSF53474">
    <property type="entry name" value="alpha/beta-Hydrolases"/>
    <property type="match status" value="1"/>
</dbReference>
<dbReference type="GO" id="GO:0042171">
    <property type="term" value="F:lysophosphatidic acid acyltransferase activity"/>
    <property type="evidence" value="ECO:0007669"/>
    <property type="project" value="TreeGrafter"/>
</dbReference>
<dbReference type="OrthoDB" id="430332at2759"/>
<dbReference type="PANTHER" id="PTHR42886:SF29">
    <property type="entry name" value="PUMMELIG, ISOFORM A"/>
    <property type="match status" value="1"/>
</dbReference>
<dbReference type="GO" id="GO:0055088">
    <property type="term" value="P:lipid homeostasis"/>
    <property type="evidence" value="ECO:0007669"/>
    <property type="project" value="TreeGrafter"/>
</dbReference>
<proteinExistence type="inferred from homology"/>
<dbReference type="PANTHER" id="PTHR42886">
    <property type="entry name" value="RE40534P-RELATED"/>
    <property type="match status" value="1"/>
</dbReference>
<dbReference type="AlphaFoldDB" id="A0A1R2C714"/>
<gene>
    <name evidence="3" type="ORF">SteCoe_14053</name>
</gene>
<dbReference type="Gene3D" id="3.40.50.1820">
    <property type="entry name" value="alpha/beta hydrolase"/>
    <property type="match status" value="1"/>
</dbReference>
<organism evidence="3 4">
    <name type="scientific">Stentor coeruleus</name>
    <dbReference type="NCBI Taxonomy" id="5963"/>
    <lineage>
        <taxon>Eukaryota</taxon>
        <taxon>Sar</taxon>
        <taxon>Alveolata</taxon>
        <taxon>Ciliophora</taxon>
        <taxon>Postciliodesmatophora</taxon>
        <taxon>Heterotrichea</taxon>
        <taxon>Heterotrichida</taxon>
        <taxon>Stentoridae</taxon>
        <taxon>Stentor</taxon>
    </lineage>
</organism>
<dbReference type="InterPro" id="IPR000073">
    <property type="entry name" value="AB_hydrolase_1"/>
</dbReference>
<comment type="similarity">
    <text evidence="1">Belongs to the peptidase S33 family. ABHD4/ABHD5 subfamily.</text>
</comment>
<comment type="caution">
    <text evidence="3">The sequence shown here is derived from an EMBL/GenBank/DDBJ whole genome shotgun (WGS) entry which is preliminary data.</text>
</comment>